<reference evidence="2 3" key="1">
    <citation type="submission" date="2019-02" db="EMBL/GenBank/DDBJ databases">
        <title>Deep-cultivation of Planctomycetes and their phenomic and genomic characterization uncovers novel biology.</title>
        <authorList>
            <person name="Wiegand S."/>
            <person name="Jogler M."/>
            <person name="Boedeker C."/>
            <person name="Pinto D."/>
            <person name="Vollmers J."/>
            <person name="Rivas-Marin E."/>
            <person name="Kohn T."/>
            <person name="Peeters S.H."/>
            <person name="Heuer A."/>
            <person name="Rast P."/>
            <person name="Oberbeckmann S."/>
            <person name="Bunk B."/>
            <person name="Jeske O."/>
            <person name="Meyerdierks A."/>
            <person name="Storesund J.E."/>
            <person name="Kallscheuer N."/>
            <person name="Luecker S."/>
            <person name="Lage O.M."/>
            <person name="Pohl T."/>
            <person name="Merkel B.J."/>
            <person name="Hornburger P."/>
            <person name="Mueller R.-W."/>
            <person name="Bruemmer F."/>
            <person name="Labrenz M."/>
            <person name="Spormann A.M."/>
            <person name="Op den Camp H."/>
            <person name="Overmann J."/>
            <person name="Amann R."/>
            <person name="Jetten M.S.M."/>
            <person name="Mascher T."/>
            <person name="Medema M.H."/>
            <person name="Devos D.P."/>
            <person name="Kaster A.-K."/>
            <person name="Ovreas L."/>
            <person name="Rohde M."/>
            <person name="Galperin M.Y."/>
            <person name="Jogler C."/>
        </authorList>
    </citation>
    <scope>NUCLEOTIDE SEQUENCE [LARGE SCALE GENOMIC DNA]</scope>
    <source>
        <strain evidence="2 3">Pan216</strain>
    </source>
</reference>
<sequence>MSRPTLGERRFRRVALSLLGGLGGVVVAWGIGCASPDTVTQPYVFPAYPVLNLPPAEQATKPVRPLERQPMVAPKPMTAPTQKTPPILRPVPSDSGRKF</sequence>
<dbReference type="EMBL" id="CP036279">
    <property type="protein sequence ID" value="QDU59526.1"/>
    <property type="molecule type" value="Genomic_DNA"/>
</dbReference>
<proteinExistence type="predicted"/>
<accession>A0A518AXR9</accession>
<evidence type="ECO:0000313" key="2">
    <source>
        <dbReference type="EMBL" id="QDU59526.1"/>
    </source>
</evidence>
<dbReference type="KEGG" id="knv:Pan216_03550"/>
<organism evidence="2 3">
    <name type="scientific">Kolteria novifilia</name>
    <dbReference type="NCBI Taxonomy" id="2527975"/>
    <lineage>
        <taxon>Bacteria</taxon>
        <taxon>Pseudomonadati</taxon>
        <taxon>Planctomycetota</taxon>
        <taxon>Planctomycetia</taxon>
        <taxon>Kolteriales</taxon>
        <taxon>Kolteriaceae</taxon>
        <taxon>Kolteria</taxon>
    </lineage>
</organism>
<name>A0A518AXR9_9BACT</name>
<dbReference type="PROSITE" id="PS51257">
    <property type="entry name" value="PROKAR_LIPOPROTEIN"/>
    <property type="match status" value="1"/>
</dbReference>
<evidence type="ECO:0000256" key="1">
    <source>
        <dbReference type="SAM" id="MobiDB-lite"/>
    </source>
</evidence>
<dbReference type="Proteomes" id="UP000317093">
    <property type="component" value="Chromosome"/>
</dbReference>
<gene>
    <name evidence="2" type="ORF">Pan216_03550</name>
</gene>
<protein>
    <submittedName>
        <fullName evidence="2">Uncharacterized protein</fullName>
    </submittedName>
</protein>
<evidence type="ECO:0000313" key="3">
    <source>
        <dbReference type="Proteomes" id="UP000317093"/>
    </source>
</evidence>
<dbReference type="RefSeq" id="WP_145253932.1">
    <property type="nucleotide sequence ID" value="NZ_CP036279.1"/>
</dbReference>
<keyword evidence="3" id="KW-1185">Reference proteome</keyword>
<dbReference type="AlphaFoldDB" id="A0A518AXR9"/>
<feature type="region of interest" description="Disordered" evidence="1">
    <location>
        <begin position="59"/>
        <end position="99"/>
    </location>
</feature>